<feature type="transmembrane region" description="Helical" evidence="17">
    <location>
        <begin position="484"/>
        <end position="504"/>
    </location>
</feature>
<evidence type="ECO:0000256" key="17">
    <source>
        <dbReference type="RuleBase" id="RU003404"/>
    </source>
</evidence>
<evidence type="ECO:0000256" key="7">
    <source>
        <dbReference type="ARBA" id="ARBA00022792"/>
    </source>
</evidence>
<proteinExistence type="inferred from homology"/>
<dbReference type="InterPro" id="IPR010934">
    <property type="entry name" value="NADH_DH_su5_C"/>
</dbReference>
<keyword evidence="12 17" id="KW-0830">Ubiquinone</keyword>
<feature type="transmembrane region" description="Helical" evidence="17">
    <location>
        <begin position="275"/>
        <end position="294"/>
    </location>
</feature>
<keyword evidence="10 17" id="KW-1133">Transmembrane helix</keyword>
<keyword evidence="14 17" id="KW-0472">Membrane</keyword>
<feature type="transmembrane region" description="Helical" evidence="17">
    <location>
        <begin position="362"/>
        <end position="386"/>
    </location>
</feature>
<keyword evidence="8" id="KW-1278">Translocase</keyword>
<dbReference type="Pfam" id="PF00361">
    <property type="entry name" value="Proton_antipo_M"/>
    <property type="match status" value="1"/>
</dbReference>
<keyword evidence="7" id="KW-0999">Mitochondrion inner membrane</keyword>
<name>H6U9I1_ANTAM</name>
<sequence>MNLFSSLTLTTLFLLTLPIMMANSDIYKSSNYPLYVKTTISCAFTISMIPTMMFIHTGQEMIISNWHWLTIQTLKLSLSFKMDYFSMMFVPVALFVTWSIMEFSMWYMHSDPNINQFFKYLLLFLITMLILVTANNMFQLFIGWEGVGIMSFLLIGWWYGRADANTAALQAILYNRIGDIGFILAMAWFLANLNTWDLQQIFMLNPDNSNLPLMGLILAATGKSAQFGLHPWLPSAMEGPTPVSALLHSSTMVVAGIFLLIRFYPLTENNKPMQSIMLCLGAITTLFTAMCALTQNDIKKIVAFSTSSQLGLMMVTIGINQPYLAFLHICTHAFFKAMLFMCSGSIIHSLNDEQDIRKMGGLFKAMPFTTTALIIGSLALTGMPFLTGFYSKDLIIEAANTSYTNAWALLMTLIATSFTAIYSTRIIFFALLGQPRFPTLININENNPFLMNSIKRLMMGSLFAGFIISNSIPPTTIPQLTMPPYLKMMALAVTILGFILALEISNMTLNLKFKHPSPAFKFSNLLGYFPTIMHRLAPYMNLNMSQKSASLLLDLIWLENILPKTTSLIQMKASTMVTNQKGLIKLYFLSFLITITISMILFNFHE</sequence>
<evidence type="ECO:0000256" key="12">
    <source>
        <dbReference type="ARBA" id="ARBA00023075"/>
    </source>
</evidence>
<feature type="transmembrane region" description="Helical" evidence="17">
    <location>
        <begin position="406"/>
        <end position="432"/>
    </location>
</feature>
<feature type="transmembrane region" description="Helical" evidence="17">
    <location>
        <begin position="34"/>
        <end position="55"/>
    </location>
</feature>
<evidence type="ECO:0000256" key="1">
    <source>
        <dbReference type="ARBA" id="ARBA00004448"/>
    </source>
</evidence>
<feature type="domain" description="NADH dehydrogenase subunit 5 C-terminal" evidence="21">
    <location>
        <begin position="422"/>
        <end position="602"/>
    </location>
</feature>
<dbReference type="EMBL" id="JN632597">
    <property type="protein sequence ID" value="AEP20841.1"/>
    <property type="molecule type" value="Genomic_DNA"/>
</dbReference>
<comment type="similarity">
    <text evidence="17">Belongs to the complex I subunit 5 family.</text>
</comment>
<dbReference type="InterPro" id="IPR001750">
    <property type="entry name" value="ND/Mrp_TM"/>
</dbReference>
<evidence type="ECO:0000313" key="22">
    <source>
        <dbReference type="EMBL" id="AEP20841.1"/>
    </source>
</evidence>
<dbReference type="Pfam" id="PF06455">
    <property type="entry name" value="NADH5_C"/>
    <property type="match status" value="1"/>
</dbReference>
<reference evidence="22" key="1">
    <citation type="journal article" date="2012" name="C. R. Biol.">
        <title>Pattern and timing of diversification of Cetartiodactyla (Mammalia, Laurasiatheria), as revealed by a comprehensive analysis of mitochondrial genomes.</title>
        <authorList>
            <person name="Hassanin A."/>
            <person name="Delsuc F."/>
            <person name="Ropiquet A."/>
            <person name="Hammer C."/>
            <person name="Jansen van Vuuren B."/>
            <person name="Matthee C."/>
            <person name="Ruiz-Garcia M."/>
            <person name="Catzeflis F."/>
            <person name="Areskoug V."/>
            <person name="Nguyen T.T."/>
            <person name="Couloux A."/>
        </authorList>
    </citation>
    <scope>NUCLEOTIDE SEQUENCE</scope>
    <source>
        <strain evidence="22">UAM</strain>
    </source>
</reference>
<dbReference type="GO" id="GO:0015990">
    <property type="term" value="P:electron transport coupled proton transport"/>
    <property type="evidence" value="ECO:0007669"/>
    <property type="project" value="TreeGrafter"/>
</dbReference>
<comment type="subcellular location">
    <subcellularLocation>
        <location evidence="1">Mitochondrion inner membrane</location>
        <topology evidence="1">Multi-pass membrane protein</topology>
    </subcellularLocation>
</comment>
<evidence type="ECO:0000256" key="15">
    <source>
        <dbReference type="ARBA" id="ARBA00024313"/>
    </source>
</evidence>
<dbReference type="PANTHER" id="PTHR42829:SF2">
    <property type="entry name" value="NADH-UBIQUINONE OXIDOREDUCTASE CHAIN 5"/>
    <property type="match status" value="1"/>
</dbReference>
<evidence type="ECO:0000259" key="19">
    <source>
        <dbReference type="Pfam" id="PF00361"/>
    </source>
</evidence>
<evidence type="ECO:0000256" key="11">
    <source>
        <dbReference type="ARBA" id="ARBA00023027"/>
    </source>
</evidence>
<evidence type="ECO:0000256" key="9">
    <source>
        <dbReference type="ARBA" id="ARBA00022982"/>
    </source>
</evidence>
<feature type="domain" description="NADH:quinone oxidoreductase/Mrp antiporter transmembrane" evidence="19">
    <location>
        <begin position="134"/>
        <end position="418"/>
    </location>
</feature>
<evidence type="ECO:0000256" key="16">
    <source>
        <dbReference type="ARBA" id="ARBA00049551"/>
    </source>
</evidence>
<feature type="transmembrane region" description="Helical" evidence="17">
    <location>
        <begin position="453"/>
        <end position="472"/>
    </location>
</feature>
<dbReference type="PANTHER" id="PTHR42829">
    <property type="entry name" value="NADH-UBIQUINONE OXIDOREDUCTASE CHAIN 5"/>
    <property type="match status" value="1"/>
</dbReference>
<feature type="chain" id="PRO_5003607608" description="NADH-ubiquinone oxidoreductase chain 5" evidence="18">
    <location>
        <begin position="25"/>
        <end position="606"/>
    </location>
</feature>
<feature type="transmembrane region" description="Helical" evidence="17">
    <location>
        <begin position="140"/>
        <end position="160"/>
    </location>
</feature>
<comment type="function">
    <text evidence="15 17">Core subunit of the mitochondrial membrane respiratory chain NADH dehydrogenase (Complex I) which catalyzes electron transfer from NADH through the respiratory chain, using ubiquinone as an electron acceptor. Essential for the catalytic activity and assembly of complex I.</text>
</comment>
<dbReference type="GeneID" id="14843495"/>
<feature type="transmembrane region" description="Helical" evidence="17">
    <location>
        <begin position="586"/>
        <end position="604"/>
    </location>
</feature>
<dbReference type="GO" id="GO:0003954">
    <property type="term" value="F:NADH dehydrogenase activity"/>
    <property type="evidence" value="ECO:0007669"/>
    <property type="project" value="TreeGrafter"/>
</dbReference>
<keyword evidence="11 17" id="KW-0520">NAD</keyword>
<evidence type="ECO:0000256" key="8">
    <source>
        <dbReference type="ARBA" id="ARBA00022967"/>
    </source>
</evidence>
<evidence type="ECO:0000256" key="4">
    <source>
        <dbReference type="ARBA" id="ARBA00022448"/>
    </source>
</evidence>
<dbReference type="RefSeq" id="YP_007625793.1">
    <property type="nucleotide sequence ID" value="NC_020679.1"/>
</dbReference>
<dbReference type="AlphaFoldDB" id="H6U9I1"/>
<dbReference type="InterPro" id="IPR003945">
    <property type="entry name" value="NU5C-like"/>
</dbReference>
<feature type="transmembrane region" description="Helical" evidence="17">
    <location>
        <begin position="117"/>
        <end position="134"/>
    </location>
</feature>
<evidence type="ECO:0000256" key="13">
    <source>
        <dbReference type="ARBA" id="ARBA00023128"/>
    </source>
</evidence>
<evidence type="ECO:0000256" key="6">
    <source>
        <dbReference type="ARBA" id="ARBA00022692"/>
    </source>
</evidence>
<evidence type="ECO:0000256" key="14">
    <source>
        <dbReference type="ARBA" id="ARBA00023136"/>
    </source>
</evidence>
<organism evidence="22">
    <name type="scientific">Antilocapra americana</name>
    <name type="common">Pronghorn</name>
    <dbReference type="NCBI Taxonomy" id="9891"/>
    <lineage>
        <taxon>Eukaryota</taxon>
        <taxon>Metazoa</taxon>
        <taxon>Chordata</taxon>
        <taxon>Craniata</taxon>
        <taxon>Vertebrata</taxon>
        <taxon>Euteleostomi</taxon>
        <taxon>Mammalia</taxon>
        <taxon>Eutheria</taxon>
        <taxon>Laurasiatheria</taxon>
        <taxon>Artiodactyla</taxon>
        <taxon>Ruminantia</taxon>
        <taxon>Pecora</taxon>
        <taxon>Antilocapridae</taxon>
        <taxon>Antilocapra</taxon>
    </lineage>
</organism>
<dbReference type="GO" id="GO:0042773">
    <property type="term" value="P:ATP synthesis coupled electron transport"/>
    <property type="evidence" value="ECO:0007669"/>
    <property type="project" value="InterPro"/>
</dbReference>
<keyword evidence="4 17" id="KW-0813">Transport</keyword>
<dbReference type="GO" id="GO:0008137">
    <property type="term" value="F:NADH dehydrogenase (ubiquinone) activity"/>
    <property type="evidence" value="ECO:0007669"/>
    <property type="project" value="UniProtKB-EC"/>
</dbReference>
<dbReference type="InterPro" id="IPR001516">
    <property type="entry name" value="Proton_antipo_N"/>
</dbReference>
<protein>
    <recommendedName>
        <fullName evidence="3 17">NADH-ubiquinone oxidoreductase chain 5</fullName>
        <ecNumber evidence="2 17">7.1.1.2</ecNumber>
    </recommendedName>
</protein>
<comment type="catalytic activity">
    <reaction evidence="16 17">
        <text>a ubiquinone + NADH + 5 H(+)(in) = a ubiquinol + NAD(+) + 4 H(+)(out)</text>
        <dbReference type="Rhea" id="RHEA:29091"/>
        <dbReference type="Rhea" id="RHEA-COMP:9565"/>
        <dbReference type="Rhea" id="RHEA-COMP:9566"/>
        <dbReference type="ChEBI" id="CHEBI:15378"/>
        <dbReference type="ChEBI" id="CHEBI:16389"/>
        <dbReference type="ChEBI" id="CHEBI:17976"/>
        <dbReference type="ChEBI" id="CHEBI:57540"/>
        <dbReference type="ChEBI" id="CHEBI:57945"/>
        <dbReference type="EC" id="7.1.1.2"/>
    </reaction>
</comment>
<keyword evidence="9" id="KW-0249">Electron transport</keyword>
<geneLocation type="mitochondrion" evidence="22"/>
<evidence type="ECO:0000256" key="10">
    <source>
        <dbReference type="ARBA" id="ARBA00022989"/>
    </source>
</evidence>
<feature type="transmembrane region" description="Helical" evidence="17">
    <location>
        <begin position="245"/>
        <end position="263"/>
    </location>
</feature>
<feature type="domain" description="NADH-Ubiquinone oxidoreductase (complex I) chain 5 N-terminal" evidence="20">
    <location>
        <begin position="68"/>
        <end position="118"/>
    </location>
</feature>
<evidence type="ECO:0000256" key="2">
    <source>
        <dbReference type="ARBA" id="ARBA00012944"/>
    </source>
</evidence>
<feature type="signal peptide" evidence="18">
    <location>
        <begin position="1"/>
        <end position="24"/>
    </location>
</feature>
<dbReference type="InterPro" id="IPR018393">
    <property type="entry name" value="NADHpl_OxRdtase_5_subgr"/>
</dbReference>
<accession>H6U9I1</accession>
<keyword evidence="6 17" id="KW-0812">Transmembrane</keyword>
<evidence type="ECO:0000256" key="5">
    <source>
        <dbReference type="ARBA" id="ARBA00022660"/>
    </source>
</evidence>
<gene>
    <name evidence="22" type="primary">ND5</name>
</gene>
<dbReference type="CTD" id="4540"/>
<keyword evidence="5" id="KW-0679">Respiratory chain</keyword>
<dbReference type="EC" id="7.1.1.2" evidence="2 17"/>
<evidence type="ECO:0000256" key="18">
    <source>
        <dbReference type="SAM" id="SignalP"/>
    </source>
</evidence>
<evidence type="ECO:0000259" key="21">
    <source>
        <dbReference type="Pfam" id="PF06455"/>
    </source>
</evidence>
<keyword evidence="18" id="KW-0732">Signal</keyword>
<dbReference type="PRINTS" id="PR01434">
    <property type="entry name" value="NADHDHGNASE5"/>
</dbReference>
<feature type="transmembrane region" description="Helical" evidence="17">
    <location>
        <begin position="84"/>
        <end position="105"/>
    </location>
</feature>
<dbReference type="Pfam" id="PF00662">
    <property type="entry name" value="Proton_antipo_N"/>
    <property type="match status" value="1"/>
</dbReference>
<feature type="transmembrane region" description="Helical" evidence="17">
    <location>
        <begin position="172"/>
        <end position="191"/>
    </location>
</feature>
<dbReference type="GO" id="GO:0005743">
    <property type="term" value="C:mitochondrial inner membrane"/>
    <property type="evidence" value="ECO:0007669"/>
    <property type="project" value="UniProtKB-SubCell"/>
</dbReference>
<keyword evidence="13 17" id="KW-0496">Mitochondrion</keyword>
<dbReference type="NCBIfam" id="TIGR01974">
    <property type="entry name" value="NDH_I_L"/>
    <property type="match status" value="1"/>
</dbReference>
<evidence type="ECO:0000256" key="3">
    <source>
        <dbReference type="ARBA" id="ARBA00021096"/>
    </source>
</evidence>
<evidence type="ECO:0000259" key="20">
    <source>
        <dbReference type="Pfam" id="PF00662"/>
    </source>
</evidence>